<evidence type="ECO:0000313" key="3">
    <source>
        <dbReference type="EMBL" id="KKL69790.1"/>
    </source>
</evidence>
<dbReference type="Pfam" id="PF17132">
    <property type="entry name" value="Glyco_hydro_106"/>
    <property type="match status" value="1"/>
</dbReference>
<dbReference type="EMBL" id="LAZR01026101">
    <property type="protein sequence ID" value="KKL69790.1"/>
    <property type="molecule type" value="Genomic_DNA"/>
</dbReference>
<evidence type="ECO:0000256" key="1">
    <source>
        <dbReference type="ARBA" id="ARBA00022729"/>
    </source>
</evidence>
<proteinExistence type="predicted"/>
<dbReference type="GO" id="GO:0016787">
    <property type="term" value="F:hydrolase activity"/>
    <property type="evidence" value="ECO:0007669"/>
    <property type="project" value="UniProtKB-KW"/>
</dbReference>
<protein>
    <submittedName>
        <fullName evidence="3">Uncharacterized protein</fullName>
    </submittedName>
</protein>
<keyword evidence="2" id="KW-0378">Hydrolase</keyword>
<name>A0A0F9GK73_9ZZZZ</name>
<dbReference type="PANTHER" id="PTHR43817">
    <property type="entry name" value="GLYCOSYL HYDROLASE"/>
    <property type="match status" value="1"/>
</dbReference>
<accession>A0A0F9GK73</accession>
<keyword evidence="1" id="KW-0732">Signal</keyword>
<dbReference type="AlphaFoldDB" id="A0A0F9GK73"/>
<dbReference type="PANTHER" id="PTHR43817:SF1">
    <property type="entry name" value="HYDROLASE, FAMILY 43, PUTATIVE (AFU_ORTHOLOGUE AFUA_3G01660)-RELATED"/>
    <property type="match status" value="1"/>
</dbReference>
<reference evidence="3" key="1">
    <citation type="journal article" date="2015" name="Nature">
        <title>Complex archaea that bridge the gap between prokaryotes and eukaryotes.</title>
        <authorList>
            <person name="Spang A."/>
            <person name="Saw J.H."/>
            <person name="Jorgensen S.L."/>
            <person name="Zaremba-Niedzwiedzka K."/>
            <person name="Martijn J."/>
            <person name="Lind A.E."/>
            <person name="van Eijk R."/>
            <person name="Schleper C."/>
            <person name="Guy L."/>
            <person name="Ettema T.J."/>
        </authorList>
    </citation>
    <scope>NUCLEOTIDE SEQUENCE</scope>
</reference>
<organism evidence="3">
    <name type="scientific">marine sediment metagenome</name>
    <dbReference type="NCBI Taxonomy" id="412755"/>
    <lineage>
        <taxon>unclassified sequences</taxon>
        <taxon>metagenomes</taxon>
        <taxon>ecological metagenomes</taxon>
    </lineage>
</organism>
<gene>
    <name evidence="3" type="ORF">LCGC14_2111380</name>
</gene>
<comment type="caution">
    <text evidence="3">The sequence shown here is derived from an EMBL/GenBank/DDBJ whole genome shotgun (WGS) entry which is preliminary data.</text>
</comment>
<feature type="non-terminal residue" evidence="3">
    <location>
        <position position="1"/>
    </location>
</feature>
<evidence type="ECO:0000256" key="2">
    <source>
        <dbReference type="ARBA" id="ARBA00022801"/>
    </source>
</evidence>
<sequence length="461" mass="53218">VLRIGYTTTAATTFPPSKGGLGLEIDKMSRRAADIHWDELIEKIIQDADGKKALTTIVIDSYEVGHQNWTDDFPQLFKSHSNYDIIPNLVCMTGRIVESTDYTERVLWDVRNTVAEFTHQNFFHYFKEKCHEQGFELACEPYGIGSFDALKVAKMLDLKMTEFFLWETPWFRRNLWEWTRQVVSSAAHLTGDKIVGAEAFTRHQGDWTAHPYNIKIKGDRVFTNGVNRYIFHTSVHQPWNDDVKPGFTMGMFGTQVHRNNTWFFKAKEWFTYITRCQYLMQKGNYMSDILVLYGDNRGFNNFISESDPVMDYLPGYRFNLAEMGTLQDLSVDDNGDIRVTHNGTLLENKYSLILLKRADLMTVESVELLGKLASQGAKIFTPRPIRTPSLTNFSKADEQLSKLAEKYWDSGLIATPDKFDQTLAKIQPDCEMPDSTEYCHHTIDGNSFYFVSNQTYTERIK</sequence>